<keyword evidence="2" id="KW-0732">Signal</keyword>
<organism evidence="3 4">
    <name type="scientific">Trema orientale</name>
    <name type="common">Charcoal tree</name>
    <name type="synonym">Celtis orientalis</name>
    <dbReference type="NCBI Taxonomy" id="63057"/>
    <lineage>
        <taxon>Eukaryota</taxon>
        <taxon>Viridiplantae</taxon>
        <taxon>Streptophyta</taxon>
        <taxon>Embryophyta</taxon>
        <taxon>Tracheophyta</taxon>
        <taxon>Spermatophyta</taxon>
        <taxon>Magnoliopsida</taxon>
        <taxon>eudicotyledons</taxon>
        <taxon>Gunneridae</taxon>
        <taxon>Pentapetalae</taxon>
        <taxon>rosids</taxon>
        <taxon>fabids</taxon>
        <taxon>Rosales</taxon>
        <taxon>Cannabaceae</taxon>
        <taxon>Trema</taxon>
    </lineage>
</organism>
<sequence>MSLATLLLIMPPSSSDLLLPGWLSKDGVIGSQTRPNDHKMKTTAKVSDAAVPPSGHLEG</sequence>
<evidence type="ECO:0000256" key="1">
    <source>
        <dbReference type="SAM" id="MobiDB-lite"/>
    </source>
</evidence>
<evidence type="ECO:0000256" key="2">
    <source>
        <dbReference type="SAM" id="SignalP"/>
    </source>
</evidence>
<protein>
    <recommendedName>
        <fullName evidence="5">Transmembrane protein</fullName>
    </recommendedName>
</protein>
<dbReference type="AlphaFoldDB" id="A0A2P5ETF8"/>
<feature type="region of interest" description="Disordered" evidence="1">
    <location>
        <begin position="29"/>
        <end position="59"/>
    </location>
</feature>
<gene>
    <name evidence="3" type="ORF">TorRG33x02_153570</name>
</gene>
<evidence type="ECO:0000313" key="4">
    <source>
        <dbReference type="Proteomes" id="UP000237000"/>
    </source>
</evidence>
<accession>A0A2P5ETF8</accession>
<comment type="caution">
    <text evidence="3">The sequence shown here is derived from an EMBL/GenBank/DDBJ whole genome shotgun (WGS) entry which is preliminary data.</text>
</comment>
<feature type="non-terminal residue" evidence="3">
    <location>
        <position position="59"/>
    </location>
</feature>
<reference evidence="4" key="1">
    <citation type="submission" date="2016-06" db="EMBL/GenBank/DDBJ databases">
        <title>Parallel loss of symbiosis genes in relatives of nitrogen-fixing non-legume Parasponia.</title>
        <authorList>
            <person name="Van Velzen R."/>
            <person name="Holmer R."/>
            <person name="Bu F."/>
            <person name="Rutten L."/>
            <person name="Van Zeijl A."/>
            <person name="Liu W."/>
            <person name="Santuari L."/>
            <person name="Cao Q."/>
            <person name="Sharma T."/>
            <person name="Shen D."/>
            <person name="Roswanjaya Y."/>
            <person name="Wardhani T."/>
            <person name="Kalhor M.S."/>
            <person name="Jansen J."/>
            <person name="Van den Hoogen J."/>
            <person name="Gungor B."/>
            <person name="Hartog M."/>
            <person name="Hontelez J."/>
            <person name="Verver J."/>
            <person name="Yang W.-C."/>
            <person name="Schijlen E."/>
            <person name="Repin R."/>
            <person name="Schilthuizen M."/>
            <person name="Schranz E."/>
            <person name="Heidstra R."/>
            <person name="Miyata K."/>
            <person name="Fedorova E."/>
            <person name="Kohlen W."/>
            <person name="Bisseling T."/>
            <person name="Smit S."/>
            <person name="Geurts R."/>
        </authorList>
    </citation>
    <scope>NUCLEOTIDE SEQUENCE [LARGE SCALE GENOMIC DNA]</scope>
    <source>
        <strain evidence="4">cv. RG33-2</strain>
    </source>
</reference>
<proteinExistence type="predicted"/>
<name>A0A2P5ETF8_TREOI</name>
<keyword evidence="4" id="KW-1185">Reference proteome</keyword>
<evidence type="ECO:0008006" key="5">
    <source>
        <dbReference type="Google" id="ProtNLM"/>
    </source>
</evidence>
<feature type="chain" id="PRO_5015185801" description="Transmembrane protein" evidence="2">
    <location>
        <begin position="16"/>
        <end position="59"/>
    </location>
</feature>
<dbReference type="InParanoid" id="A0A2P5ETF8"/>
<evidence type="ECO:0000313" key="3">
    <source>
        <dbReference type="EMBL" id="PON88842.1"/>
    </source>
</evidence>
<dbReference type="EMBL" id="JXTC01000101">
    <property type="protein sequence ID" value="PON88842.1"/>
    <property type="molecule type" value="Genomic_DNA"/>
</dbReference>
<feature type="signal peptide" evidence="2">
    <location>
        <begin position="1"/>
        <end position="15"/>
    </location>
</feature>
<dbReference type="OrthoDB" id="10408597at2759"/>
<dbReference type="Proteomes" id="UP000237000">
    <property type="component" value="Unassembled WGS sequence"/>
</dbReference>